<dbReference type="EMBL" id="GBXM01024888">
    <property type="protein sequence ID" value="JAH83689.1"/>
    <property type="molecule type" value="Transcribed_RNA"/>
</dbReference>
<reference evidence="1" key="2">
    <citation type="journal article" date="2015" name="Fish Shellfish Immunol.">
        <title>Early steps in the European eel (Anguilla anguilla)-Vibrio vulnificus interaction in the gills: Role of the RtxA13 toxin.</title>
        <authorList>
            <person name="Callol A."/>
            <person name="Pajuelo D."/>
            <person name="Ebbesson L."/>
            <person name="Teles M."/>
            <person name="MacKenzie S."/>
            <person name="Amaro C."/>
        </authorList>
    </citation>
    <scope>NUCLEOTIDE SEQUENCE</scope>
</reference>
<proteinExistence type="predicted"/>
<protein>
    <submittedName>
        <fullName evidence="1">Uncharacterized protein</fullName>
    </submittedName>
</protein>
<name>A0A0E9VZW2_ANGAN</name>
<accession>A0A0E9VZW2</accession>
<reference evidence="1" key="1">
    <citation type="submission" date="2014-11" db="EMBL/GenBank/DDBJ databases">
        <authorList>
            <person name="Amaro Gonzalez C."/>
        </authorList>
    </citation>
    <scope>NUCLEOTIDE SEQUENCE</scope>
</reference>
<dbReference type="AlphaFoldDB" id="A0A0E9VZW2"/>
<sequence length="29" mass="3317">MSQYKTLHFLSDVKKERMNTSCLLGVSTV</sequence>
<evidence type="ECO:0000313" key="1">
    <source>
        <dbReference type="EMBL" id="JAH83689.1"/>
    </source>
</evidence>
<organism evidence="1">
    <name type="scientific">Anguilla anguilla</name>
    <name type="common">European freshwater eel</name>
    <name type="synonym">Muraena anguilla</name>
    <dbReference type="NCBI Taxonomy" id="7936"/>
    <lineage>
        <taxon>Eukaryota</taxon>
        <taxon>Metazoa</taxon>
        <taxon>Chordata</taxon>
        <taxon>Craniata</taxon>
        <taxon>Vertebrata</taxon>
        <taxon>Euteleostomi</taxon>
        <taxon>Actinopterygii</taxon>
        <taxon>Neopterygii</taxon>
        <taxon>Teleostei</taxon>
        <taxon>Anguilliformes</taxon>
        <taxon>Anguillidae</taxon>
        <taxon>Anguilla</taxon>
    </lineage>
</organism>